<organism evidence="1 2">
    <name type="scientific">Mucilaginibacter arboris</name>
    <dbReference type="NCBI Taxonomy" id="2682090"/>
    <lineage>
        <taxon>Bacteria</taxon>
        <taxon>Pseudomonadati</taxon>
        <taxon>Bacteroidota</taxon>
        <taxon>Sphingobacteriia</taxon>
        <taxon>Sphingobacteriales</taxon>
        <taxon>Sphingobacteriaceae</taxon>
        <taxon>Mucilaginibacter</taxon>
    </lineage>
</organism>
<dbReference type="Pfam" id="PF13692">
    <property type="entry name" value="Glyco_trans_1_4"/>
    <property type="match status" value="1"/>
</dbReference>
<reference evidence="1 2" key="1">
    <citation type="submission" date="2019-12" db="EMBL/GenBank/DDBJ databases">
        <title>Mucilaginibacter sp. HMF7410 genome sequencing and assembly.</title>
        <authorList>
            <person name="Kang H."/>
            <person name="Cha I."/>
            <person name="Kim H."/>
            <person name="Joh K."/>
        </authorList>
    </citation>
    <scope>NUCLEOTIDE SEQUENCE [LARGE SCALE GENOMIC DNA]</scope>
    <source>
        <strain evidence="1 2">HMF7410</strain>
    </source>
</reference>
<proteinExistence type="predicted"/>
<dbReference type="Gene3D" id="3.40.50.2000">
    <property type="entry name" value="Glycogen Phosphorylase B"/>
    <property type="match status" value="1"/>
</dbReference>
<dbReference type="SUPFAM" id="SSF53756">
    <property type="entry name" value="UDP-Glycosyltransferase/glycogen phosphorylase"/>
    <property type="match status" value="1"/>
</dbReference>
<dbReference type="EMBL" id="WPIK01000017">
    <property type="protein sequence ID" value="MVN23041.1"/>
    <property type="molecule type" value="Genomic_DNA"/>
</dbReference>
<accession>A0A7K1T0E1</accession>
<name>A0A7K1T0E1_9SPHI</name>
<keyword evidence="1" id="KW-0808">Transferase</keyword>
<dbReference type="PANTHER" id="PTHR12526">
    <property type="entry name" value="GLYCOSYLTRANSFERASE"/>
    <property type="match status" value="1"/>
</dbReference>
<comment type="caution">
    <text evidence="1">The sequence shown here is derived from an EMBL/GenBank/DDBJ whole genome shotgun (WGS) entry which is preliminary data.</text>
</comment>
<dbReference type="Proteomes" id="UP000462014">
    <property type="component" value="Unassembled WGS sequence"/>
</dbReference>
<dbReference type="RefSeq" id="WP_157568890.1">
    <property type="nucleotide sequence ID" value="NZ_WPIK01000017.1"/>
</dbReference>
<dbReference type="GO" id="GO:0016740">
    <property type="term" value="F:transferase activity"/>
    <property type="evidence" value="ECO:0007669"/>
    <property type="project" value="UniProtKB-KW"/>
</dbReference>
<protein>
    <submittedName>
        <fullName evidence="1">Glycosyltransferase</fullName>
    </submittedName>
</protein>
<evidence type="ECO:0000313" key="1">
    <source>
        <dbReference type="EMBL" id="MVN23041.1"/>
    </source>
</evidence>
<keyword evidence="2" id="KW-1185">Reference proteome</keyword>
<gene>
    <name evidence="1" type="ORF">GO621_16055</name>
</gene>
<dbReference type="CDD" id="cd03801">
    <property type="entry name" value="GT4_PimA-like"/>
    <property type="match status" value="1"/>
</dbReference>
<sequence length="332" mass="37935">MQSLSVNSLNSGKRIKIFTWHIHGTYLYYLSLGDYEIYIPVSKEPKPGYVGRGPTFPFGENVHEVDEEKVKELELDCILFQTRKNFLDDQYETLSAEQRELPKIYLEHDPPQEITPYTKHIITDSSISLVHVTHFNSLMWDNNNVPFTVIEHGVKVRTVPYSGELERGIVVINNIERRGRRLGLDVFLEVQKHVPIDLVGMGAEKLGLGEVLHPELPEFLSRYRFFFNPIRFTSLGLAVCEAMVMGIPVLGLATTELASVIKNGETGIVHTDINYLINAMKDLLSNREKAQQIGAAGQEMAKKRFDIKRFNADWLRVFNETISKHQHSKIVL</sequence>
<dbReference type="AlphaFoldDB" id="A0A7K1T0E1"/>
<evidence type="ECO:0000313" key="2">
    <source>
        <dbReference type="Proteomes" id="UP000462014"/>
    </source>
</evidence>